<evidence type="ECO:0000313" key="12">
    <source>
        <dbReference type="EMBL" id="MWB98731.1"/>
    </source>
</evidence>
<dbReference type="GO" id="GO:0009252">
    <property type="term" value="P:peptidoglycan biosynthetic process"/>
    <property type="evidence" value="ECO:0007669"/>
    <property type="project" value="TreeGrafter"/>
</dbReference>
<dbReference type="Pfam" id="PF00912">
    <property type="entry name" value="Transgly"/>
    <property type="match status" value="1"/>
</dbReference>
<protein>
    <submittedName>
        <fullName evidence="12">PASTA domain-containing protein</fullName>
    </submittedName>
</protein>
<dbReference type="PANTHER" id="PTHR32282:SF33">
    <property type="entry name" value="PEPTIDOGLYCAN GLYCOSYLTRANSFERASE"/>
    <property type="match status" value="1"/>
</dbReference>
<dbReference type="GO" id="GO:0030288">
    <property type="term" value="C:outer membrane-bounded periplasmic space"/>
    <property type="evidence" value="ECO:0007669"/>
    <property type="project" value="TreeGrafter"/>
</dbReference>
<keyword evidence="6" id="KW-0511">Multifunctional enzyme</keyword>
<dbReference type="Gene3D" id="3.40.710.10">
    <property type="entry name" value="DD-peptidase/beta-lactamase superfamily"/>
    <property type="match status" value="1"/>
</dbReference>
<name>A0A6I4NX23_9MICO</name>
<evidence type="ECO:0000256" key="5">
    <source>
        <dbReference type="ARBA" id="ARBA00022801"/>
    </source>
</evidence>
<evidence type="ECO:0000259" key="11">
    <source>
        <dbReference type="PROSITE" id="PS51178"/>
    </source>
</evidence>
<dbReference type="Proteomes" id="UP000438182">
    <property type="component" value="Unassembled WGS sequence"/>
</dbReference>
<evidence type="ECO:0000256" key="6">
    <source>
        <dbReference type="ARBA" id="ARBA00023268"/>
    </source>
</evidence>
<evidence type="ECO:0000313" key="13">
    <source>
        <dbReference type="Proteomes" id="UP000438182"/>
    </source>
</evidence>
<keyword evidence="10" id="KW-0812">Transmembrane</keyword>
<dbReference type="InterPro" id="IPR005543">
    <property type="entry name" value="PASTA_dom"/>
</dbReference>
<feature type="compositionally biased region" description="Gly residues" evidence="9">
    <location>
        <begin position="858"/>
        <end position="870"/>
    </location>
</feature>
<dbReference type="InterPro" id="IPR023346">
    <property type="entry name" value="Lysozyme-like_dom_sf"/>
</dbReference>
<evidence type="ECO:0000256" key="1">
    <source>
        <dbReference type="ARBA" id="ARBA00022645"/>
    </source>
</evidence>
<feature type="domain" description="PASTA" evidence="11">
    <location>
        <begin position="778"/>
        <end position="841"/>
    </location>
</feature>
<reference evidence="12 13" key="1">
    <citation type="submission" date="2019-12" db="EMBL/GenBank/DDBJ databases">
        <authorList>
            <person name="Kim Y.S."/>
        </authorList>
    </citation>
    <scope>NUCLEOTIDE SEQUENCE [LARGE SCALE GENOMIC DNA]</scope>
    <source>
        <strain evidence="12 13">MMS17-SY077</strain>
    </source>
</reference>
<comment type="caution">
    <text evidence="12">The sequence shown here is derived from an EMBL/GenBank/DDBJ whole genome shotgun (WGS) entry which is preliminary data.</text>
</comment>
<evidence type="ECO:0000256" key="10">
    <source>
        <dbReference type="SAM" id="Phobius"/>
    </source>
</evidence>
<comment type="catalytic activity">
    <reaction evidence="7">
        <text>Preferential cleavage: (Ac)2-L-Lys-D-Ala-|-D-Ala. Also transpeptidation of peptidyl-alanyl moieties that are N-acyl substituents of D-alanine.</text>
        <dbReference type="EC" id="3.4.16.4"/>
    </reaction>
</comment>
<dbReference type="InterPro" id="IPR050396">
    <property type="entry name" value="Glycosyltr_51/Transpeptidase"/>
</dbReference>
<organism evidence="12 13">
    <name type="scientific">Agromyces seonyuensis</name>
    <dbReference type="NCBI Taxonomy" id="2662446"/>
    <lineage>
        <taxon>Bacteria</taxon>
        <taxon>Bacillati</taxon>
        <taxon>Actinomycetota</taxon>
        <taxon>Actinomycetes</taxon>
        <taxon>Micrococcales</taxon>
        <taxon>Microbacteriaceae</taxon>
        <taxon>Agromyces</taxon>
    </lineage>
</organism>
<dbReference type="Pfam" id="PF03793">
    <property type="entry name" value="PASTA"/>
    <property type="match status" value="2"/>
</dbReference>
<keyword evidence="4" id="KW-0808">Transferase</keyword>
<accession>A0A6I4NX23</accession>
<dbReference type="InterPro" id="IPR001460">
    <property type="entry name" value="PCN-bd_Tpept"/>
</dbReference>
<dbReference type="PROSITE" id="PS51318">
    <property type="entry name" value="TAT"/>
    <property type="match status" value="1"/>
</dbReference>
<dbReference type="InterPro" id="IPR001264">
    <property type="entry name" value="Glyco_trans_51"/>
</dbReference>
<feature type="domain" description="PASTA" evidence="11">
    <location>
        <begin position="714"/>
        <end position="777"/>
    </location>
</feature>
<dbReference type="GO" id="GO:0008955">
    <property type="term" value="F:peptidoglycan glycosyltransferase activity"/>
    <property type="evidence" value="ECO:0007669"/>
    <property type="project" value="UniProtKB-EC"/>
</dbReference>
<keyword evidence="10" id="KW-1133">Transmembrane helix</keyword>
<feature type="compositionally biased region" description="Polar residues" evidence="9">
    <location>
        <begin position="818"/>
        <end position="834"/>
    </location>
</feature>
<dbReference type="Gene3D" id="1.10.3810.10">
    <property type="entry name" value="Biosynthetic peptidoglycan transglycosylase-like"/>
    <property type="match status" value="1"/>
</dbReference>
<dbReference type="PANTHER" id="PTHR32282">
    <property type="entry name" value="BINDING PROTEIN TRANSPEPTIDASE, PUTATIVE-RELATED"/>
    <property type="match status" value="1"/>
</dbReference>
<dbReference type="GO" id="GO:0009002">
    <property type="term" value="F:serine-type D-Ala-D-Ala carboxypeptidase activity"/>
    <property type="evidence" value="ECO:0007669"/>
    <property type="project" value="UniProtKB-EC"/>
</dbReference>
<evidence type="ECO:0000256" key="7">
    <source>
        <dbReference type="ARBA" id="ARBA00034000"/>
    </source>
</evidence>
<dbReference type="GO" id="GO:0006508">
    <property type="term" value="P:proteolysis"/>
    <property type="evidence" value="ECO:0007669"/>
    <property type="project" value="UniProtKB-KW"/>
</dbReference>
<dbReference type="RefSeq" id="WP_160424331.1">
    <property type="nucleotide sequence ID" value="NZ_WSTA01000035.1"/>
</dbReference>
<keyword evidence="13" id="KW-1185">Reference proteome</keyword>
<dbReference type="CDD" id="cd06577">
    <property type="entry name" value="PASTA_pknB"/>
    <property type="match status" value="2"/>
</dbReference>
<dbReference type="SUPFAM" id="SSF56601">
    <property type="entry name" value="beta-lactamase/transpeptidase-like"/>
    <property type="match status" value="1"/>
</dbReference>
<gene>
    <name evidence="12" type="ORF">GB864_09250</name>
</gene>
<evidence type="ECO:0000256" key="8">
    <source>
        <dbReference type="ARBA" id="ARBA00049902"/>
    </source>
</evidence>
<keyword evidence="10" id="KW-0472">Membrane</keyword>
<dbReference type="Gene3D" id="3.30.10.20">
    <property type="match status" value="2"/>
</dbReference>
<dbReference type="InterPro" id="IPR006311">
    <property type="entry name" value="TAT_signal"/>
</dbReference>
<evidence type="ECO:0000256" key="9">
    <source>
        <dbReference type="SAM" id="MobiDB-lite"/>
    </source>
</evidence>
<dbReference type="SUPFAM" id="SSF53955">
    <property type="entry name" value="Lysozyme-like"/>
    <property type="match status" value="1"/>
</dbReference>
<evidence type="ECO:0000256" key="2">
    <source>
        <dbReference type="ARBA" id="ARBA00022670"/>
    </source>
</evidence>
<proteinExistence type="predicted"/>
<feature type="transmembrane region" description="Helical" evidence="10">
    <location>
        <begin position="21"/>
        <end position="44"/>
    </location>
</feature>
<dbReference type="InterPro" id="IPR036950">
    <property type="entry name" value="PBP_transglycosylase"/>
</dbReference>
<keyword evidence="5" id="KW-0378">Hydrolase</keyword>
<evidence type="ECO:0000256" key="4">
    <source>
        <dbReference type="ARBA" id="ARBA00022679"/>
    </source>
</evidence>
<dbReference type="InterPro" id="IPR012338">
    <property type="entry name" value="Beta-lactam/transpept-like"/>
</dbReference>
<feature type="region of interest" description="Disordered" evidence="9">
    <location>
        <begin position="817"/>
        <end position="876"/>
    </location>
</feature>
<keyword evidence="3" id="KW-0328">Glycosyltransferase</keyword>
<dbReference type="SMART" id="SM00740">
    <property type="entry name" value="PASTA"/>
    <property type="match status" value="2"/>
</dbReference>
<comment type="catalytic activity">
    <reaction evidence="8">
        <text>[GlcNAc-(1-&gt;4)-Mur2Ac(oyl-L-Ala-gamma-D-Glu-L-Lys-D-Ala-D-Ala)](n)-di-trans,octa-cis-undecaprenyl diphosphate + beta-D-GlcNAc-(1-&gt;4)-Mur2Ac(oyl-L-Ala-gamma-D-Glu-L-Lys-D-Ala-D-Ala)-di-trans,octa-cis-undecaprenyl diphosphate = [GlcNAc-(1-&gt;4)-Mur2Ac(oyl-L-Ala-gamma-D-Glu-L-Lys-D-Ala-D-Ala)](n+1)-di-trans,octa-cis-undecaprenyl diphosphate + di-trans,octa-cis-undecaprenyl diphosphate + H(+)</text>
        <dbReference type="Rhea" id="RHEA:23708"/>
        <dbReference type="Rhea" id="RHEA-COMP:9602"/>
        <dbReference type="Rhea" id="RHEA-COMP:9603"/>
        <dbReference type="ChEBI" id="CHEBI:15378"/>
        <dbReference type="ChEBI" id="CHEBI:58405"/>
        <dbReference type="ChEBI" id="CHEBI:60033"/>
        <dbReference type="ChEBI" id="CHEBI:78435"/>
        <dbReference type="EC" id="2.4.99.28"/>
    </reaction>
</comment>
<dbReference type="GO" id="GO:0008658">
    <property type="term" value="F:penicillin binding"/>
    <property type="evidence" value="ECO:0007669"/>
    <property type="project" value="InterPro"/>
</dbReference>
<dbReference type="Pfam" id="PF00905">
    <property type="entry name" value="Transpeptidase"/>
    <property type="match status" value="1"/>
</dbReference>
<dbReference type="EMBL" id="WSTA01000035">
    <property type="protein sequence ID" value="MWB98731.1"/>
    <property type="molecule type" value="Genomic_DNA"/>
</dbReference>
<keyword evidence="1" id="KW-0121">Carboxypeptidase</keyword>
<evidence type="ECO:0000256" key="3">
    <source>
        <dbReference type="ARBA" id="ARBA00022676"/>
    </source>
</evidence>
<dbReference type="AlphaFoldDB" id="A0A6I4NX23"/>
<dbReference type="PROSITE" id="PS51178">
    <property type="entry name" value="PASTA"/>
    <property type="match status" value="2"/>
</dbReference>
<keyword evidence="2" id="KW-0645">Protease</keyword>
<sequence length="876" mass="91677">MSDPKRPSSNAPDRRTMLEGIAGFLGVSILSGVLVAASMAPAIAVSGSVTSSGLNLFENLPNYLEIDALPQKSTMFATGPDGQPVRLADFYQDNRESIPLDKMSQFAKDAAVAGEDARFYEHGGVDLTGTIRAVVATTSGSNVQGGSSITQQFVKNVLINNGVSEAKTDEEKQAAYEEATATTPARKLKEMRYAIAIEKKYSKDQILEGYLNIAHFGGITYGIQAASKYYYGVDNSQLTVAQAASIIAITQSPNTLRLDRPDSETNGAASGYALNKDRRDYIIDAMLAQGMIDQAQHDEAINTVIEPHITPSTNGCQTAGADGSSGFFCDYVTKIIQNELDDETTPDVNEGTQMLKTGGLQIFTTLDLDLQNSTVEALNANVPQHLDSVDIGSVSVTVQPGTGKVLAMAQNKKYSQDSTVTAADPTYTSVNYSTDYEYGGSTGFQPGSTFKVFTLAAWLTQGHSLYESFNGSLRPITVSSCEGTGGTWKGGNDDGAVGNNAVDATKFSINSSYLAMAEKMDLCDVKTAAQSFGVHRADGNDLKIYPAGVLGTEEVAPLTMAAAYAGIANDGVYCSPIGIERIVKADGTDQAVPTSACSASVTTDVAHAMQFAMQQVFEAGATATKSNTYTGVPHIGKTGTTDKAVATWMTGASTKAATAVWVGNVQGFQSMRNLTFDSGLAQYARHRIWKAVMTTADNKYGGDAFGTPPDSLLKETKAAIPNVIGMSLEAAQQAIEDADFVFEHGGDIDSSLPAGQVAQTDPSGEAGLGSTIRVFTSNGKGLAVPNVVGQTVQQAQAALIAAGFKVKVPNKAQPEWIVSSQSPGAGSASKQGDTITLKATEPVRETLEPTTEPTPDPGTGGGDGTGGTDGTDGTDG</sequence>